<keyword evidence="2" id="KW-0732">Signal</keyword>
<organism evidence="6 7">
    <name type="scientific">Anolis carolinensis</name>
    <name type="common">Green anole</name>
    <name type="synonym">American chameleon</name>
    <dbReference type="NCBI Taxonomy" id="28377"/>
    <lineage>
        <taxon>Eukaryota</taxon>
        <taxon>Metazoa</taxon>
        <taxon>Chordata</taxon>
        <taxon>Craniata</taxon>
        <taxon>Vertebrata</taxon>
        <taxon>Euteleostomi</taxon>
        <taxon>Lepidosauria</taxon>
        <taxon>Squamata</taxon>
        <taxon>Bifurcata</taxon>
        <taxon>Unidentata</taxon>
        <taxon>Episquamata</taxon>
        <taxon>Toxicofera</taxon>
        <taxon>Iguania</taxon>
        <taxon>Dactyloidae</taxon>
        <taxon>Anolis</taxon>
    </lineage>
</organism>
<dbReference type="GeneTree" id="ENSGT01110000267921"/>
<feature type="domain" description="WAP" evidence="5">
    <location>
        <begin position="25"/>
        <end position="70"/>
    </location>
</feature>
<comment type="similarity">
    <text evidence="4">Belongs to the venom waprin family.</text>
</comment>
<proteinExistence type="inferred from homology"/>
<dbReference type="InParanoid" id="A0A803TXK7"/>
<evidence type="ECO:0000256" key="2">
    <source>
        <dbReference type="ARBA" id="ARBA00022729"/>
    </source>
</evidence>
<reference evidence="6" key="3">
    <citation type="submission" date="2025-09" db="UniProtKB">
        <authorList>
            <consortium name="Ensembl"/>
        </authorList>
    </citation>
    <scope>IDENTIFICATION</scope>
</reference>
<evidence type="ECO:0000313" key="7">
    <source>
        <dbReference type="Proteomes" id="UP000001646"/>
    </source>
</evidence>
<dbReference type="PANTHER" id="PTHR19441">
    <property type="entry name" value="WHEY ACDIC PROTEIN WAP"/>
    <property type="match status" value="1"/>
</dbReference>
<dbReference type="Proteomes" id="UP000001646">
    <property type="component" value="Unplaced"/>
</dbReference>
<keyword evidence="7" id="KW-1185">Reference proteome</keyword>
<protein>
    <recommendedName>
        <fullName evidence="5">WAP domain-containing protein</fullName>
    </recommendedName>
</protein>
<dbReference type="InterPro" id="IPR050514">
    <property type="entry name" value="WAP_four-disulfide_core"/>
</dbReference>
<evidence type="ECO:0000256" key="1">
    <source>
        <dbReference type="ARBA" id="ARBA00022529"/>
    </source>
</evidence>
<reference evidence="6" key="2">
    <citation type="submission" date="2025-08" db="UniProtKB">
        <authorList>
            <consortium name="Ensembl"/>
        </authorList>
    </citation>
    <scope>IDENTIFICATION</scope>
</reference>
<dbReference type="InterPro" id="IPR008197">
    <property type="entry name" value="WAP_dom"/>
</dbReference>
<dbReference type="Gene3D" id="4.10.75.10">
    <property type="entry name" value="Elafin-like"/>
    <property type="match status" value="1"/>
</dbReference>
<evidence type="ECO:0000259" key="5">
    <source>
        <dbReference type="PROSITE" id="PS51390"/>
    </source>
</evidence>
<dbReference type="GO" id="GO:0042742">
    <property type="term" value="P:defense response to bacterium"/>
    <property type="evidence" value="ECO:0007669"/>
    <property type="project" value="UniProtKB-KW"/>
</dbReference>
<sequence>MDNRLLSLEIEQEHLPVAGVEHPLPPRTPGKCPKPQGPGLCVENCTSDKSCGPGEKCCSNGCGHDCVKVTGGRVALGHSKLCTPTSSRWSTDPQCGYLSIYKYSLIAFLHPLGQWWPTYDTRVCTDTPSHFC</sequence>
<dbReference type="CDD" id="cd00199">
    <property type="entry name" value="WAP"/>
    <property type="match status" value="1"/>
</dbReference>
<dbReference type="AlphaFoldDB" id="A0A803TXK7"/>
<dbReference type="GO" id="GO:0030414">
    <property type="term" value="F:peptidase inhibitor activity"/>
    <property type="evidence" value="ECO:0007669"/>
    <property type="project" value="InterPro"/>
</dbReference>
<evidence type="ECO:0000256" key="4">
    <source>
        <dbReference type="ARBA" id="ARBA00035122"/>
    </source>
</evidence>
<dbReference type="PROSITE" id="PS51390">
    <property type="entry name" value="WAP"/>
    <property type="match status" value="1"/>
</dbReference>
<keyword evidence="1" id="KW-0929">Antimicrobial</keyword>
<evidence type="ECO:0000313" key="6">
    <source>
        <dbReference type="Ensembl" id="ENSACAP00000039947.1"/>
    </source>
</evidence>
<dbReference type="PANTHER" id="PTHR19441:SF95">
    <property type="entry name" value="PERLWAPIN ISOFORM X1"/>
    <property type="match status" value="1"/>
</dbReference>
<accession>A0A803TXK7</accession>
<dbReference type="Pfam" id="PF00095">
    <property type="entry name" value="WAP"/>
    <property type="match status" value="1"/>
</dbReference>
<reference evidence="6" key="1">
    <citation type="submission" date="2009-12" db="EMBL/GenBank/DDBJ databases">
        <title>The Genome Sequence of Anolis carolinensis (Green Anole Lizard).</title>
        <authorList>
            <consortium name="The Genome Sequencing Platform"/>
            <person name="Di Palma F."/>
            <person name="Alfoldi J."/>
            <person name="Heiman D."/>
            <person name="Young S."/>
            <person name="Grabherr M."/>
            <person name="Johnson J."/>
            <person name="Lander E.S."/>
            <person name="Lindblad-Toh K."/>
        </authorList>
    </citation>
    <scope>NUCLEOTIDE SEQUENCE [LARGE SCALE GENOMIC DNA]</scope>
    <source>
        <strain evidence="6">JBL SC #1</strain>
    </source>
</reference>
<keyword evidence="3" id="KW-0044">Antibiotic</keyword>
<dbReference type="SMART" id="SM00217">
    <property type="entry name" value="WAP"/>
    <property type="match status" value="1"/>
</dbReference>
<dbReference type="SUPFAM" id="SSF57256">
    <property type="entry name" value="Elafin-like"/>
    <property type="match status" value="1"/>
</dbReference>
<evidence type="ECO:0000256" key="3">
    <source>
        <dbReference type="ARBA" id="ARBA00023022"/>
    </source>
</evidence>
<dbReference type="GO" id="GO:0005576">
    <property type="term" value="C:extracellular region"/>
    <property type="evidence" value="ECO:0007669"/>
    <property type="project" value="InterPro"/>
</dbReference>
<name>A0A803TXK7_ANOCA</name>
<dbReference type="Ensembl" id="ENSACAT00000039634.1">
    <property type="protein sequence ID" value="ENSACAP00000039947.1"/>
    <property type="gene ID" value="ENSACAG00000042357.1"/>
</dbReference>
<dbReference type="InterPro" id="IPR036645">
    <property type="entry name" value="Elafin-like_sf"/>
</dbReference>